<feature type="transmembrane region" description="Helical" evidence="6">
    <location>
        <begin position="753"/>
        <end position="773"/>
    </location>
</feature>
<proteinExistence type="inferred from homology"/>
<sequence length="823" mass="89453">MNPMKNGGGSSRRTVLGGSSFLEFVLHVSLALLCILLRVVNAQTPSLVITNNRLTSRGFTGKILTATDLSASLSSSTSGITLIIVNFFILNMKGGHFEYLNGNASLFVNSFTSNDIQQGKVLFIPDGYVGSTSSTNSPIEYPAYNVIAQGTIQTASGTSVLNSTLSTAQVTYSRWSEPALPLTWTSISTSAPKPIVINRSNTTHAYFEVTMFKRNLALDGLPASSFHVALQSDSLCQTSSNIVLNALSDGFVLVKDSSYSQTFVLVRTLRDHLSDSKVVKNMAGVYIDAKTTIFTSYMLYDPTVGTLTCKTISFTEVIITQVDLSLQPIPSTSNPDISLTPTRLVVSDSSQIEVGLSVRIAGLNNANIFNWNVIGPKHFGVKYPILIDVKSDAKYWKVSLASNKVNPGDDYSGTYKVSFESQLSGQPGSTLYELSFSLQYVVPNNDNAGNGGNGGLNFDTQIDTYLDNNFATSPPQTQFYKDNLMFVKVSTIIVQTSVGGLSPIPSSKQVAPWNVFICCTKNLQAIPSNQCRQFDSSIMTYQKQLVINGTVSNDTDVRYGFNFTYPEDILGISDWGTLRHIYAFSLFLDPLLTGQDKRCFFAADTYLVNADLPILTSLSKRNSASISKPSRRKLSIQYGASSRKHIEITLSDSMANDRKYVRSLQAVAASSNMISTSTRAFDLLERVAPRGSSSKSVIKSPVPSTKVQLPSIQYICDSFAMPSKPLHLQHWVMTIVTSCCIGLCGIHRFYLDSVLLGIISLLTGGIFGILQLVDLCLIPGMVATLNAKEQGTTKVVVVQQTQPVAQPPPTQVVVVNNNTNVNN</sequence>
<evidence type="ECO:0000256" key="4">
    <source>
        <dbReference type="ARBA" id="ARBA00022989"/>
    </source>
</evidence>
<feature type="transmembrane region" description="Helical" evidence="6">
    <location>
        <begin position="728"/>
        <end position="746"/>
    </location>
</feature>
<keyword evidence="4 6" id="KW-1133">Transmembrane helix</keyword>
<evidence type="ECO:0000256" key="1">
    <source>
        <dbReference type="ARBA" id="ARBA00004141"/>
    </source>
</evidence>
<dbReference type="InterPro" id="IPR007829">
    <property type="entry name" value="TM2"/>
</dbReference>
<dbReference type="PANTHER" id="PTHR21016">
    <property type="entry name" value="BETA-AMYLOID BINDING PROTEIN-RELATED"/>
    <property type="match status" value="1"/>
</dbReference>
<evidence type="ECO:0000313" key="9">
    <source>
        <dbReference type="Proteomes" id="UP000816034"/>
    </source>
</evidence>
<evidence type="ECO:0000256" key="5">
    <source>
        <dbReference type="ARBA" id="ARBA00023136"/>
    </source>
</evidence>
<gene>
    <name evidence="8" type="ORF">C9374_004388</name>
</gene>
<organism evidence="8 9">
    <name type="scientific">Naegleria lovaniensis</name>
    <name type="common">Amoeba</name>
    <dbReference type="NCBI Taxonomy" id="51637"/>
    <lineage>
        <taxon>Eukaryota</taxon>
        <taxon>Discoba</taxon>
        <taxon>Heterolobosea</taxon>
        <taxon>Tetramitia</taxon>
        <taxon>Eutetramitia</taxon>
        <taxon>Vahlkampfiidae</taxon>
        <taxon>Naegleria</taxon>
    </lineage>
</organism>
<evidence type="ECO:0000256" key="3">
    <source>
        <dbReference type="ARBA" id="ARBA00022692"/>
    </source>
</evidence>
<accession>A0AA88KK18</accession>
<protein>
    <recommendedName>
        <fullName evidence="7">TM2 domain-containing protein</fullName>
    </recommendedName>
</protein>
<keyword evidence="3 6" id="KW-0812">Transmembrane</keyword>
<evidence type="ECO:0000259" key="7">
    <source>
        <dbReference type="Pfam" id="PF05154"/>
    </source>
</evidence>
<comment type="caution">
    <text evidence="8">The sequence shown here is derived from an EMBL/GenBank/DDBJ whole genome shotgun (WGS) entry which is preliminary data.</text>
</comment>
<dbReference type="AlphaFoldDB" id="A0AA88KK18"/>
<evidence type="ECO:0000313" key="8">
    <source>
        <dbReference type="EMBL" id="KAG2383717.1"/>
    </source>
</evidence>
<dbReference type="EMBL" id="PYSW02000020">
    <property type="protein sequence ID" value="KAG2383717.1"/>
    <property type="molecule type" value="Genomic_DNA"/>
</dbReference>
<dbReference type="GO" id="GO:0016020">
    <property type="term" value="C:membrane"/>
    <property type="evidence" value="ECO:0007669"/>
    <property type="project" value="UniProtKB-SubCell"/>
</dbReference>
<dbReference type="InterPro" id="IPR050932">
    <property type="entry name" value="TM2D1-3-like"/>
</dbReference>
<comment type="subcellular location">
    <subcellularLocation>
        <location evidence="1">Membrane</location>
        <topology evidence="1">Multi-pass membrane protein</topology>
    </subcellularLocation>
</comment>
<reference evidence="8 9" key="1">
    <citation type="journal article" date="2018" name="BMC Genomics">
        <title>The genome of Naegleria lovaniensis, the basis for a comparative approach to unravel pathogenicity factors of the human pathogenic amoeba N. fowleri.</title>
        <authorList>
            <person name="Liechti N."/>
            <person name="Schurch N."/>
            <person name="Bruggmann R."/>
            <person name="Wittwer M."/>
        </authorList>
    </citation>
    <scope>NUCLEOTIDE SEQUENCE [LARGE SCALE GENOMIC DNA]</scope>
    <source>
        <strain evidence="8 9">ATCC 30569</strain>
    </source>
</reference>
<dbReference type="RefSeq" id="XP_044549396.1">
    <property type="nucleotide sequence ID" value="XM_044694021.1"/>
</dbReference>
<dbReference type="PANTHER" id="PTHR21016:SF25">
    <property type="entry name" value="TM2 DOMAIN-CONTAINING PROTEIN DDB_G0277895-RELATED"/>
    <property type="match status" value="1"/>
</dbReference>
<feature type="domain" description="TM2" evidence="7">
    <location>
        <begin position="730"/>
        <end position="775"/>
    </location>
</feature>
<evidence type="ECO:0000256" key="6">
    <source>
        <dbReference type="SAM" id="Phobius"/>
    </source>
</evidence>
<dbReference type="GeneID" id="68096843"/>
<keyword evidence="5 6" id="KW-0472">Membrane</keyword>
<comment type="similarity">
    <text evidence="2">Belongs to the TM2 family.</text>
</comment>
<name>A0AA88KK18_NAELO</name>
<dbReference type="Pfam" id="PF05154">
    <property type="entry name" value="TM2"/>
    <property type="match status" value="1"/>
</dbReference>
<keyword evidence="9" id="KW-1185">Reference proteome</keyword>
<evidence type="ECO:0000256" key="2">
    <source>
        <dbReference type="ARBA" id="ARBA00008284"/>
    </source>
</evidence>
<dbReference type="Proteomes" id="UP000816034">
    <property type="component" value="Unassembled WGS sequence"/>
</dbReference>